<dbReference type="InterPro" id="IPR047057">
    <property type="entry name" value="MerR_fam"/>
</dbReference>
<dbReference type="EMBL" id="AP023368">
    <property type="protein sequence ID" value="BCJ98312.1"/>
    <property type="molecule type" value="Genomic_DNA"/>
</dbReference>
<dbReference type="SUPFAM" id="SSF55136">
    <property type="entry name" value="Probable bacterial effector-binding domain"/>
    <property type="match status" value="1"/>
</dbReference>
<dbReference type="PANTHER" id="PTHR30204:SF69">
    <property type="entry name" value="MERR-FAMILY TRANSCRIPTIONAL REGULATOR"/>
    <property type="match status" value="1"/>
</dbReference>
<evidence type="ECO:0000313" key="6">
    <source>
        <dbReference type="EMBL" id="BCJ98312.1"/>
    </source>
</evidence>
<dbReference type="Gene3D" id="3.20.80.10">
    <property type="entry name" value="Regulatory factor, effector binding domain"/>
    <property type="match status" value="1"/>
</dbReference>
<evidence type="ECO:0000259" key="5">
    <source>
        <dbReference type="PROSITE" id="PS50937"/>
    </source>
</evidence>
<accession>A0A7I8DJ16</accession>
<protein>
    <submittedName>
        <fullName evidence="6">MerR family transcriptional regulator</fullName>
    </submittedName>
</protein>
<dbReference type="KEGG" id="acht:bsdcttw_13530"/>
<dbReference type="Gene3D" id="1.10.1660.10">
    <property type="match status" value="1"/>
</dbReference>
<dbReference type="Pfam" id="PF06445">
    <property type="entry name" value="GyrI-like"/>
    <property type="match status" value="1"/>
</dbReference>
<reference evidence="6 7" key="2">
    <citation type="submission" date="2020-08" db="EMBL/GenBank/DDBJ databases">
        <authorList>
            <person name="Ueki A."/>
            <person name="Tonouchi A."/>
        </authorList>
    </citation>
    <scope>NUCLEOTIDE SEQUENCE [LARGE SCALE GENOMIC DNA]</scope>
    <source>
        <strain evidence="6 7">CTTW</strain>
    </source>
</reference>
<feature type="domain" description="HTH merR-type" evidence="5">
    <location>
        <begin position="4"/>
        <end position="72"/>
    </location>
</feature>
<proteinExistence type="predicted"/>
<evidence type="ECO:0000256" key="4">
    <source>
        <dbReference type="ARBA" id="ARBA00023163"/>
    </source>
</evidence>
<gene>
    <name evidence="6" type="ORF">bsdcttw_13530</name>
</gene>
<dbReference type="RefSeq" id="WP_185258651.1">
    <property type="nucleotide sequence ID" value="NZ_AP023368.1"/>
</dbReference>
<keyword evidence="3" id="KW-0238">DNA-binding</keyword>
<reference evidence="6 7" key="1">
    <citation type="submission" date="2020-08" db="EMBL/GenBank/DDBJ databases">
        <title>Draft genome sequencing of an Anaerocolumna strain isolated from anoxic soil subjected to BSD treatment.</title>
        <authorList>
            <person name="Uek A."/>
            <person name="Tonouchi A."/>
        </authorList>
    </citation>
    <scope>NUCLEOTIDE SEQUENCE [LARGE SCALE GENOMIC DNA]</scope>
    <source>
        <strain evidence="6 7">CTTW</strain>
    </source>
</reference>
<dbReference type="Proteomes" id="UP000515703">
    <property type="component" value="Chromosome"/>
</dbReference>
<dbReference type="InterPro" id="IPR011256">
    <property type="entry name" value="Reg_factor_effector_dom_sf"/>
</dbReference>
<evidence type="ECO:0000313" key="7">
    <source>
        <dbReference type="Proteomes" id="UP000515703"/>
    </source>
</evidence>
<keyword evidence="4" id="KW-0804">Transcription</keyword>
<organism evidence="6 7">
    <name type="scientific">Anaerocolumna chitinilytica</name>
    <dbReference type="NCBI Taxonomy" id="1727145"/>
    <lineage>
        <taxon>Bacteria</taxon>
        <taxon>Bacillati</taxon>
        <taxon>Bacillota</taxon>
        <taxon>Clostridia</taxon>
        <taxon>Lachnospirales</taxon>
        <taxon>Lachnospiraceae</taxon>
        <taxon>Anaerocolumna</taxon>
    </lineage>
</organism>
<dbReference type="InterPro" id="IPR010499">
    <property type="entry name" value="AraC_E-bd"/>
</dbReference>
<evidence type="ECO:0000256" key="2">
    <source>
        <dbReference type="ARBA" id="ARBA00023015"/>
    </source>
</evidence>
<keyword evidence="2" id="KW-0805">Transcription regulation</keyword>
<dbReference type="InterPro" id="IPR009061">
    <property type="entry name" value="DNA-bd_dom_put_sf"/>
</dbReference>
<evidence type="ECO:0000256" key="1">
    <source>
        <dbReference type="ARBA" id="ARBA00022491"/>
    </source>
</evidence>
<sequence length="267" mass="31631">MKDYYKINEISKLYGIGVDSLRYYEKLGILKPKRDLNDYRLYSLKDIYKLNIIFDLRKLDFSMKQIKDYLEHQSIDNTLALLQEEEEYITEQVKHLKLRKQLIKERMNALKEADEIKTDIYVVKNLKGRPCVRLNEHITRDEEMDFAVKKLHRKHEGKIRDFGNQAIGATVDIEGIEEGVAGGYHNVFFILEPTADQYDFLIPEGRYLSCYYRGEYLKSTDCIRKLLHYAVGKGYEIVGEPFELYVIDNRETMKTEEFLTEIQVRIN</sequence>
<dbReference type="SMART" id="SM00871">
    <property type="entry name" value="AraC_E_bind"/>
    <property type="match status" value="1"/>
</dbReference>
<evidence type="ECO:0000256" key="3">
    <source>
        <dbReference type="ARBA" id="ARBA00023125"/>
    </source>
</evidence>
<dbReference type="PROSITE" id="PS50937">
    <property type="entry name" value="HTH_MERR_2"/>
    <property type="match status" value="1"/>
</dbReference>
<dbReference type="InterPro" id="IPR029442">
    <property type="entry name" value="GyrI-like"/>
</dbReference>
<dbReference type="InterPro" id="IPR000551">
    <property type="entry name" value="MerR-type_HTH_dom"/>
</dbReference>
<dbReference type="SUPFAM" id="SSF46955">
    <property type="entry name" value="Putative DNA-binding domain"/>
    <property type="match status" value="1"/>
</dbReference>
<dbReference type="PANTHER" id="PTHR30204">
    <property type="entry name" value="REDOX-CYCLING DRUG-SENSING TRANSCRIPTIONAL ACTIVATOR SOXR"/>
    <property type="match status" value="1"/>
</dbReference>
<keyword evidence="1" id="KW-0678">Repressor</keyword>
<keyword evidence="7" id="KW-1185">Reference proteome</keyword>
<dbReference type="AlphaFoldDB" id="A0A7I8DJ16"/>
<dbReference type="Pfam" id="PF13411">
    <property type="entry name" value="MerR_1"/>
    <property type="match status" value="1"/>
</dbReference>
<dbReference type="CDD" id="cd00592">
    <property type="entry name" value="HTH_MerR-like"/>
    <property type="match status" value="1"/>
</dbReference>
<dbReference type="GO" id="GO:0003677">
    <property type="term" value="F:DNA binding"/>
    <property type="evidence" value="ECO:0007669"/>
    <property type="project" value="UniProtKB-KW"/>
</dbReference>
<dbReference type="SMART" id="SM00422">
    <property type="entry name" value="HTH_MERR"/>
    <property type="match status" value="1"/>
</dbReference>
<dbReference type="GO" id="GO:0003700">
    <property type="term" value="F:DNA-binding transcription factor activity"/>
    <property type="evidence" value="ECO:0007669"/>
    <property type="project" value="InterPro"/>
</dbReference>
<name>A0A7I8DJ16_9FIRM</name>